<dbReference type="Proteomes" id="UP000000286">
    <property type="component" value="Chromosome IV"/>
</dbReference>
<name>C8Z530_YEAS8</name>
<keyword evidence="1" id="KW-1133">Transmembrane helix</keyword>
<evidence type="ECO:0000256" key="1">
    <source>
        <dbReference type="SAM" id="Phobius"/>
    </source>
</evidence>
<dbReference type="EMBL" id="FN393063">
    <property type="protein sequence ID" value="CAY78619.1"/>
    <property type="molecule type" value="Genomic_DNA"/>
</dbReference>
<organism evidence="2 3">
    <name type="scientific">Saccharomyces cerevisiae (strain Lalvin EC1118 / Prise de mousse)</name>
    <name type="common">Baker's yeast</name>
    <dbReference type="NCBI Taxonomy" id="643680"/>
    <lineage>
        <taxon>Eukaryota</taxon>
        <taxon>Fungi</taxon>
        <taxon>Dikarya</taxon>
        <taxon>Ascomycota</taxon>
        <taxon>Saccharomycotina</taxon>
        <taxon>Saccharomycetes</taxon>
        <taxon>Saccharomycetales</taxon>
        <taxon>Saccharomycetaceae</taxon>
        <taxon>Saccharomyces</taxon>
    </lineage>
</organism>
<dbReference type="AlphaFoldDB" id="C8Z530"/>
<proteinExistence type="predicted"/>
<keyword evidence="1" id="KW-0472">Membrane</keyword>
<sequence length="100" mass="11993">MKTFFLIEAGRALQIVTFRPAITTVLFQRFSVSFSCSYFTCCTSQLLRENWLFKFLTAFDHVIRASNDLSTMRFMIMYIYVYIYIYTVLRKRLSCYMLIL</sequence>
<protein>
    <submittedName>
        <fullName evidence="2">EC1118_1D0_3664p</fullName>
    </submittedName>
</protein>
<gene>
    <name evidence="2" type="ORF">EC1118_1D0_3664g</name>
</gene>
<reference evidence="2 3" key="1">
    <citation type="journal article" date="2009" name="Proc. Natl. Acad. Sci. U.S.A.">
        <title>Eukaryote-to-eukaryote gene transfer events revealed by the genome sequence of the wine yeast Saccharomyces cerevisiae EC1118.</title>
        <authorList>
            <person name="Novo M."/>
            <person name="Bigey F."/>
            <person name="Beyne E."/>
            <person name="Galeote V."/>
            <person name="Gavory F."/>
            <person name="Mallet S."/>
            <person name="Cambot B."/>
            <person name="Legras J.L."/>
            <person name="Wincker P."/>
            <person name="Casaregola S."/>
            <person name="Dequin S."/>
        </authorList>
    </citation>
    <scope>NUCLEOTIDE SEQUENCE [LARGE SCALE GENOMIC DNA]</scope>
    <source>
        <strain evidence="3">Lalvin EC1118 / Prise de mousse</strain>
    </source>
</reference>
<keyword evidence="1" id="KW-0812">Transmembrane</keyword>
<evidence type="ECO:0000313" key="2">
    <source>
        <dbReference type="EMBL" id="CAY78619.1"/>
    </source>
</evidence>
<dbReference type="HOGENOM" id="CLU_2308247_0_0_1"/>
<feature type="transmembrane region" description="Helical" evidence="1">
    <location>
        <begin position="71"/>
        <end position="89"/>
    </location>
</feature>
<accession>C8Z530</accession>
<evidence type="ECO:0000313" key="3">
    <source>
        <dbReference type="Proteomes" id="UP000000286"/>
    </source>
</evidence>